<evidence type="ECO:0000256" key="2">
    <source>
        <dbReference type="RuleBase" id="RU003616"/>
    </source>
</evidence>
<feature type="domain" description="SHSP" evidence="3">
    <location>
        <begin position="41"/>
        <end position="154"/>
    </location>
</feature>
<proteinExistence type="inferred from homology"/>
<gene>
    <name evidence="5" type="ORF">VOP03_06585</name>
</gene>
<keyword evidence="6" id="KW-1185">Reference proteome</keyword>
<evidence type="ECO:0000259" key="4">
    <source>
        <dbReference type="PROSITE" id="PS51203"/>
    </source>
</evidence>
<evidence type="ECO:0000256" key="1">
    <source>
        <dbReference type="PROSITE-ProRule" id="PRU00285"/>
    </source>
</evidence>
<dbReference type="Proteomes" id="UP001355298">
    <property type="component" value="Unassembled WGS sequence"/>
</dbReference>
<reference evidence="5 6" key="1">
    <citation type="submission" date="2024-01" db="EMBL/GenBank/DDBJ databases">
        <title>The strains designed SYSU M86414 and SYSU M84420 isolated from the marine sediment in San Sha City (Hainan Province, China).</title>
        <authorList>
            <person name="Guo D."/>
        </authorList>
    </citation>
    <scope>NUCLEOTIDE SEQUENCE [LARGE SCALE GENOMIC DNA]</scope>
    <source>
        <strain evidence="5 6">SYSU M84420</strain>
    </source>
</reference>
<dbReference type="RefSeq" id="WP_326278011.1">
    <property type="nucleotide sequence ID" value="NZ_JAYKYV010000004.1"/>
</dbReference>
<dbReference type="PANTHER" id="PTHR11527">
    <property type="entry name" value="HEAT-SHOCK PROTEIN 20 FAMILY MEMBER"/>
    <property type="match status" value="1"/>
</dbReference>
<name>A0ABU6IPG3_9FLAO</name>
<accession>A0ABU6IPG3</accession>
<dbReference type="Gene3D" id="2.60.40.790">
    <property type="match status" value="1"/>
</dbReference>
<comment type="caution">
    <text evidence="5">The sequence shown here is derived from an EMBL/GenBank/DDBJ whole genome shotgun (WGS) entry which is preliminary data.</text>
</comment>
<evidence type="ECO:0000313" key="6">
    <source>
        <dbReference type="Proteomes" id="UP001355298"/>
    </source>
</evidence>
<dbReference type="InterPro" id="IPR031107">
    <property type="entry name" value="Small_HSP"/>
</dbReference>
<dbReference type="PROSITE" id="PS51203">
    <property type="entry name" value="CS"/>
    <property type="match status" value="1"/>
</dbReference>
<dbReference type="EMBL" id="JAYMGW010000004">
    <property type="protein sequence ID" value="MEC4265005.1"/>
    <property type="molecule type" value="Genomic_DNA"/>
</dbReference>
<dbReference type="InterPro" id="IPR008978">
    <property type="entry name" value="HSP20-like_chaperone"/>
</dbReference>
<evidence type="ECO:0000313" key="5">
    <source>
        <dbReference type="EMBL" id="MEC4265005.1"/>
    </source>
</evidence>
<sequence length="154" mass="17959">MSLVKFRNRPFGNLIKSNFFDLDDFFEDEVWDSDLLKDRFWNGKSMIPAMNIKETDNDYEIELAAPGFDKKDFKVTIENGCLNISAEKSTSEEEKKANYTRREFSHNSFERSVQLPDTIVDDTVNAKYNDGILRFKLSKKEEAKKQKPKVIQVS</sequence>
<dbReference type="CDD" id="cd06464">
    <property type="entry name" value="ACD_sHsps-like"/>
    <property type="match status" value="1"/>
</dbReference>
<feature type="domain" description="CS" evidence="4">
    <location>
        <begin position="45"/>
        <end position="151"/>
    </location>
</feature>
<organism evidence="5 6">
    <name type="scientific">Flagellimonas halotolerans</name>
    <dbReference type="NCBI Taxonomy" id="3112164"/>
    <lineage>
        <taxon>Bacteria</taxon>
        <taxon>Pseudomonadati</taxon>
        <taxon>Bacteroidota</taxon>
        <taxon>Flavobacteriia</taxon>
        <taxon>Flavobacteriales</taxon>
        <taxon>Flavobacteriaceae</taxon>
        <taxon>Flagellimonas</taxon>
    </lineage>
</organism>
<protein>
    <submittedName>
        <fullName evidence="5">Hsp20/alpha crystallin family protein</fullName>
    </submittedName>
</protein>
<dbReference type="InterPro" id="IPR007052">
    <property type="entry name" value="CS_dom"/>
</dbReference>
<dbReference type="InterPro" id="IPR002068">
    <property type="entry name" value="A-crystallin/Hsp20_dom"/>
</dbReference>
<dbReference type="SUPFAM" id="SSF49764">
    <property type="entry name" value="HSP20-like chaperones"/>
    <property type="match status" value="1"/>
</dbReference>
<evidence type="ECO:0000259" key="3">
    <source>
        <dbReference type="PROSITE" id="PS01031"/>
    </source>
</evidence>
<dbReference type="PROSITE" id="PS01031">
    <property type="entry name" value="SHSP"/>
    <property type="match status" value="1"/>
</dbReference>
<dbReference type="Pfam" id="PF00011">
    <property type="entry name" value="HSP20"/>
    <property type="match status" value="1"/>
</dbReference>
<comment type="similarity">
    <text evidence="1 2">Belongs to the small heat shock protein (HSP20) family.</text>
</comment>